<feature type="compositionally biased region" description="Polar residues" evidence="1">
    <location>
        <begin position="68"/>
        <end position="79"/>
    </location>
</feature>
<dbReference type="AlphaFoldDB" id="Q4N303"/>
<evidence type="ECO:0000256" key="1">
    <source>
        <dbReference type="SAM" id="MobiDB-lite"/>
    </source>
</evidence>
<dbReference type="EMBL" id="AAGK01000004">
    <property type="protein sequence ID" value="EAN31541.1"/>
    <property type="molecule type" value="Genomic_DNA"/>
</dbReference>
<reference evidence="2 3" key="1">
    <citation type="journal article" date="2005" name="Science">
        <title>Genome sequence of Theileria parva, a bovine pathogen that transforms lymphocytes.</title>
        <authorList>
            <person name="Gardner M.J."/>
            <person name="Bishop R."/>
            <person name="Shah T."/>
            <person name="de Villiers E.P."/>
            <person name="Carlton J.M."/>
            <person name="Hall N."/>
            <person name="Ren Q."/>
            <person name="Paulsen I.T."/>
            <person name="Pain A."/>
            <person name="Berriman M."/>
            <person name="Wilson R.J.M."/>
            <person name="Sato S."/>
            <person name="Ralph S.A."/>
            <person name="Mann D.J."/>
            <person name="Xiong Z."/>
            <person name="Shallom S.J."/>
            <person name="Weidman J."/>
            <person name="Jiang L."/>
            <person name="Lynn J."/>
            <person name="Weaver B."/>
            <person name="Shoaibi A."/>
            <person name="Domingo A.R."/>
            <person name="Wasawo D."/>
            <person name="Crabtree J."/>
            <person name="Wortman J.R."/>
            <person name="Haas B."/>
            <person name="Angiuoli S.V."/>
            <person name="Creasy T.H."/>
            <person name="Lu C."/>
            <person name="Suh B."/>
            <person name="Silva J.C."/>
            <person name="Utterback T.R."/>
            <person name="Feldblyum T.V."/>
            <person name="Pertea M."/>
            <person name="Allen J."/>
            <person name="Nierman W.C."/>
            <person name="Taracha E.L.N."/>
            <person name="Salzberg S.L."/>
            <person name="White O.R."/>
            <person name="Fitzhugh H.A."/>
            <person name="Morzaria S."/>
            <person name="Venter J.C."/>
            <person name="Fraser C.M."/>
            <person name="Nene V."/>
        </authorList>
    </citation>
    <scope>NUCLEOTIDE SEQUENCE [LARGE SCALE GENOMIC DNA]</scope>
    <source>
        <strain evidence="2 3">Muguga</strain>
    </source>
</reference>
<feature type="compositionally biased region" description="Polar residues" evidence="1">
    <location>
        <begin position="103"/>
        <end position="114"/>
    </location>
</feature>
<dbReference type="RefSeq" id="XP_763824.1">
    <property type="nucleotide sequence ID" value="XM_758731.1"/>
</dbReference>
<gene>
    <name evidence="2" type="ordered locus">TP04_0189</name>
</gene>
<accession>Q4N303</accession>
<name>Q4N303_THEPA</name>
<dbReference type="KEGG" id="tpv:TP04_0189"/>
<evidence type="ECO:0000313" key="2">
    <source>
        <dbReference type="EMBL" id="EAN31541.1"/>
    </source>
</evidence>
<evidence type="ECO:0000313" key="3">
    <source>
        <dbReference type="Proteomes" id="UP000001949"/>
    </source>
</evidence>
<keyword evidence="3" id="KW-1185">Reference proteome</keyword>
<sequence>MLVPNIINLALSVSLNGNPSKCPDLNEKLNETYQNLRSSGLIYQGIEEELEDHIKNLSKRIRRHLTSMSNRVSEKLNTNSTSSRSRFIPPPIPERPQSHTHEQSQSNAPVTTTA</sequence>
<dbReference type="GeneID" id="3501140"/>
<feature type="region of interest" description="Disordered" evidence="1">
    <location>
        <begin position="68"/>
        <end position="114"/>
    </location>
</feature>
<dbReference type="VEuPathDB" id="PiroplasmaDB:TpMuguga_04g00189"/>
<dbReference type="Proteomes" id="UP000001949">
    <property type="component" value="Unassembled WGS sequence"/>
</dbReference>
<organism evidence="2 3">
    <name type="scientific">Theileria parva</name>
    <name type="common">East coast fever infection agent</name>
    <dbReference type="NCBI Taxonomy" id="5875"/>
    <lineage>
        <taxon>Eukaryota</taxon>
        <taxon>Sar</taxon>
        <taxon>Alveolata</taxon>
        <taxon>Apicomplexa</taxon>
        <taxon>Aconoidasida</taxon>
        <taxon>Piroplasmida</taxon>
        <taxon>Theileriidae</taxon>
        <taxon>Theileria</taxon>
    </lineage>
</organism>
<protein>
    <submittedName>
        <fullName evidence="2">Uncharacterized protein</fullName>
    </submittedName>
</protein>
<dbReference type="InParanoid" id="Q4N303"/>
<proteinExistence type="predicted"/>
<comment type="caution">
    <text evidence="2">The sequence shown here is derived from an EMBL/GenBank/DDBJ whole genome shotgun (WGS) entry which is preliminary data.</text>
</comment>